<dbReference type="PANTHER" id="PTHR48100:SF1">
    <property type="entry name" value="HISTIDINE PHOSPHATASE FAMILY PROTEIN-RELATED"/>
    <property type="match status" value="1"/>
</dbReference>
<dbReference type="Pfam" id="PF00300">
    <property type="entry name" value="His_Phos_1"/>
    <property type="match status" value="1"/>
</dbReference>
<accession>A0A381PA53</accession>
<dbReference type="SUPFAM" id="SSF53254">
    <property type="entry name" value="Phosphoglycerate mutase-like"/>
    <property type="match status" value="1"/>
</dbReference>
<gene>
    <name evidence="1" type="ORF">METZ01_LOCUS16705</name>
</gene>
<dbReference type="GO" id="GO:0005737">
    <property type="term" value="C:cytoplasm"/>
    <property type="evidence" value="ECO:0007669"/>
    <property type="project" value="TreeGrafter"/>
</dbReference>
<protein>
    <recommendedName>
        <fullName evidence="2">Histidine phosphatase family protein</fullName>
    </recommendedName>
</protein>
<dbReference type="SMART" id="SM00855">
    <property type="entry name" value="PGAM"/>
    <property type="match status" value="1"/>
</dbReference>
<evidence type="ECO:0000313" key="1">
    <source>
        <dbReference type="EMBL" id="SUZ63851.1"/>
    </source>
</evidence>
<dbReference type="CDD" id="cd07067">
    <property type="entry name" value="HP_PGM_like"/>
    <property type="match status" value="1"/>
</dbReference>
<dbReference type="AlphaFoldDB" id="A0A381PA53"/>
<dbReference type="GO" id="GO:0016791">
    <property type="term" value="F:phosphatase activity"/>
    <property type="evidence" value="ECO:0007669"/>
    <property type="project" value="TreeGrafter"/>
</dbReference>
<dbReference type="EMBL" id="UINC01000927">
    <property type="protein sequence ID" value="SUZ63851.1"/>
    <property type="molecule type" value="Genomic_DNA"/>
</dbReference>
<dbReference type="InterPro" id="IPR050275">
    <property type="entry name" value="PGM_Phosphatase"/>
</dbReference>
<feature type="non-terminal residue" evidence="1">
    <location>
        <position position="1"/>
    </location>
</feature>
<organism evidence="1">
    <name type="scientific">marine metagenome</name>
    <dbReference type="NCBI Taxonomy" id="408172"/>
    <lineage>
        <taxon>unclassified sequences</taxon>
        <taxon>metagenomes</taxon>
        <taxon>ecological metagenomes</taxon>
    </lineage>
</organism>
<sequence>VTTNAEGPQQFAQHRWQRPAGSTEIILLRHGASQPFVPGEPFPLIDGQGNPELSATGLDQANKSAKRLKQEPIDALYATNMQRTQQTIAPLAEVLGLNVAIERDLREIHLGEWEGGLLRQKVAENDPIYQQMVREERWDAIPGAESNEKFGDRCVNALEKIAARHVGQLVLCTVHGGVIGTSLARMTGSRPFAFGGADNCSVSQIIWTDGQWTIRRFNDSSHLFEQLHHA</sequence>
<evidence type="ECO:0008006" key="2">
    <source>
        <dbReference type="Google" id="ProtNLM"/>
    </source>
</evidence>
<dbReference type="InterPro" id="IPR029033">
    <property type="entry name" value="His_PPase_superfam"/>
</dbReference>
<reference evidence="1" key="1">
    <citation type="submission" date="2018-05" db="EMBL/GenBank/DDBJ databases">
        <authorList>
            <person name="Lanie J.A."/>
            <person name="Ng W.-L."/>
            <person name="Kazmierczak K.M."/>
            <person name="Andrzejewski T.M."/>
            <person name="Davidsen T.M."/>
            <person name="Wayne K.J."/>
            <person name="Tettelin H."/>
            <person name="Glass J.I."/>
            <person name="Rusch D."/>
            <person name="Podicherti R."/>
            <person name="Tsui H.-C.T."/>
            <person name="Winkler M.E."/>
        </authorList>
    </citation>
    <scope>NUCLEOTIDE SEQUENCE</scope>
</reference>
<name>A0A381PA53_9ZZZZ</name>
<dbReference type="PANTHER" id="PTHR48100">
    <property type="entry name" value="BROAD-SPECIFICITY PHOSPHATASE YOR283W-RELATED"/>
    <property type="match status" value="1"/>
</dbReference>
<proteinExistence type="predicted"/>
<dbReference type="Gene3D" id="3.40.50.1240">
    <property type="entry name" value="Phosphoglycerate mutase-like"/>
    <property type="match status" value="1"/>
</dbReference>
<dbReference type="InterPro" id="IPR013078">
    <property type="entry name" value="His_Pase_superF_clade-1"/>
</dbReference>